<dbReference type="SUPFAM" id="SSF52096">
    <property type="entry name" value="ClpP/crotonase"/>
    <property type="match status" value="1"/>
</dbReference>
<dbReference type="OrthoDB" id="9775794at2"/>
<proteinExistence type="inferred from homology"/>
<accession>A0A1H0R6S1</accession>
<evidence type="ECO:0000256" key="1">
    <source>
        <dbReference type="ARBA" id="ARBA00005254"/>
    </source>
</evidence>
<organism evidence="2 3">
    <name type="scientific">Halobacillus aidingensis</name>
    <dbReference type="NCBI Taxonomy" id="240303"/>
    <lineage>
        <taxon>Bacteria</taxon>
        <taxon>Bacillati</taxon>
        <taxon>Bacillota</taxon>
        <taxon>Bacilli</taxon>
        <taxon>Bacillales</taxon>
        <taxon>Bacillaceae</taxon>
        <taxon>Halobacillus</taxon>
    </lineage>
</organism>
<dbReference type="Proteomes" id="UP000198860">
    <property type="component" value="Unassembled WGS sequence"/>
</dbReference>
<dbReference type="GO" id="GO:0003824">
    <property type="term" value="F:catalytic activity"/>
    <property type="evidence" value="ECO:0007669"/>
    <property type="project" value="UniProtKB-ARBA"/>
</dbReference>
<dbReference type="AlphaFoldDB" id="A0A1H0R6S1"/>
<dbReference type="EMBL" id="FNIZ01000014">
    <property type="protein sequence ID" value="SDP25252.1"/>
    <property type="molecule type" value="Genomic_DNA"/>
</dbReference>
<dbReference type="Gene3D" id="3.90.226.10">
    <property type="entry name" value="2-enoyl-CoA Hydratase, Chain A, domain 1"/>
    <property type="match status" value="1"/>
</dbReference>
<evidence type="ECO:0000313" key="3">
    <source>
        <dbReference type="Proteomes" id="UP000198860"/>
    </source>
</evidence>
<dbReference type="InterPro" id="IPR001753">
    <property type="entry name" value="Enoyl-CoA_hydra/iso"/>
</dbReference>
<dbReference type="PANTHER" id="PTHR43459:SF1">
    <property type="entry name" value="EG:BACN32G11.4 PROTEIN"/>
    <property type="match status" value="1"/>
</dbReference>
<dbReference type="STRING" id="240303.SAMN05421677_11495"/>
<gene>
    <name evidence="2" type="ORF">SAMN05421677_11495</name>
</gene>
<protein>
    <submittedName>
        <fullName evidence="2">Enoyl-CoA hydratase/carnithine racemase</fullName>
    </submittedName>
</protein>
<dbReference type="NCBIfam" id="NF005804">
    <property type="entry name" value="PRK07659.1"/>
    <property type="match status" value="1"/>
</dbReference>
<reference evidence="3" key="1">
    <citation type="submission" date="2016-10" db="EMBL/GenBank/DDBJ databases">
        <authorList>
            <person name="Varghese N."/>
            <person name="Submissions S."/>
        </authorList>
    </citation>
    <scope>NUCLEOTIDE SEQUENCE [LARGE SCALE GENOMIC DNA]</scope>
    <source>
        <strain evidence="3">CGMCC 1.3703</strain>
    </source>
</reference>
<dbReference type="CDD" id="cd06558">
    <property type="entry name" value="crotonase-like"/>
    <property type="match status" value="1"/>
</dbReference>
<comment type="similarity">
    <text evidence="1">Belongs to the enoyl-CoA hydratase/isomerase family.</text>
</comment>
<dbReference type="InterPro" id="IPR014748">
    <property type="entry name" value="Enoyl-CoA_hydra_C"/>
</dbReference>
<dbReference type="RefSeq" id="WP_089653231.1">
    <property type="nucleotide sequence ID" value="NZ_FNIZ01000014.1"/>
</dbReference>
<evidence type="ECO:0000313" key="2">
    <source>
        <dbReference type="EMBL" id="SDP25252.1"/>
    </source>
</evidence>
<sequence length="256" mass="28825">MKHFIVEEKGNVVHLKIARGEKYNALNAELLAEFAEAAREARRSEAQVVLLYGEGDGFCAGGDLSMMKEVSDRDTYDEVMNNIETIVTTFYSMQKIVISALHGPVVGLGLSIALSADYVIAEPDASLSMNFIGIGLAPDGGGHFWLQERLGTHQAKHFAWEGQQMRAKEAYDHKLVDIVVNGPVREEAARLAEEWSGRPLKSMIATKEIYHQHGMERLSHYLEKERETQWMLLQTDDHKEGVEAFLNKRKPEFHGK</sequence>
<dbReference type="InterPro" id="IPR029045">
    <property type="entry name" value="ClpP/crotonase-like_dom_sf"/>
</dbReference>
<dbReference type="Pfam" id="PF00378">
    <property type="entry name" value="ECH_1"/>
    <property type="match status" value="1"/>
</dbReference>
<dbReference type="Gene3D" id="1.10.12.10">
    <property type="entry name" value="Lyase 2-enoyl-coa Hydratase, Chain A, domain 2"/>
    <property type="match status" value="1"/>
</dbReference>
<dbReference type="PANTHER" id="PTHR43459">
    <property type="entry name" value="ENOYL-COA HYDRATASE"/>
    <property type="match status" value="1"/>
</dbReference>
<keyword evidence="3" id="KW-1185">Reference proteome</keyword>
<name>A0A1H0R6S1_HALAD</name>